<protein>
    <submittedName>
        <fullName evidence="1">Uncharacterized protein</fullName>
    </submittedName>
</protein>
<dbReference type="EMBL" id="KN819447">
    <property type="protein sequence ID" value="KIJ09623.1"/>
    <property type="molecule type" value="Genomic_DNA"/>
</dbReference>
<proteinExistence type="predicted"/>
<evidence type="ECO:0000313" key="1">
    <source>
        <dbReference type="EMBL" id="KIJ09623.1"/>
    </source>
</evidence>
<dbReference type="AlphaFoldDB" id="A0A0C9TFJ0"/>
<reference evidence="1 2" key="1">
    <citation type="submission" date="2014-06" db="EMBL/GenBank/DDBJ databases">
        <authorList>
            <consortium name="DOE Joint Genome Institute"/>
            <person name="Kuo A."/>
            <person name="Kohler A."/>
            <person name="Nagy L.G."/>
            <person name="Floudas D."/>
            <person name="Copeland A."/>
            <person name="Barry K.W."/>
            <person name="Cichocki N."/>
            <person name="Veneault-Fourrey C."/>
            <person name="LaButti K."/>
            <person name="Lindquist E.A."/>
            <person name="Lipzen A."/>
            <person name="Lundell T."/>
            <person name="Morin E."/>
            <person name="Murat C."/>
            <person name="Sun H."/>
            <person name="Tunlid A."/>
            <person name="Henrissat B."/>
            <person name="Grigoriev I.V."/>
            <person name="Hibbett D.S."/>
            <person name="Martin F."/>
            <person name="Nordberg H.P."/>
            <person name="Cantor M.N."/>
            <person name="Hua S.X."/>
        </authorList>
    </citation>
    <scope>NUCLEOTIDE SEQUENCE [LARGE SCALE GENOMIC DNA]</scope>
    <source>
        <strain evidence="1 2">ATCC 200175</strain>
    </source>
</reference>
<sequence>MLGRQLSQDKPFLGFNRMYGKAINRKGQYKKVEQAPGNAAVYGKHKASAWLNGEKGIVDKSNA</sequence>
<name>A0A0C9TFJ0_PAXIN</name>
<evidence type="ECO:0000313" key="2">
    <source>
        <dbReference type="Proteomes" id="UP000053647"/>
    </source>
</evidence>
<organism evidence="1 2">
    <name type="scientific">Paxillus involutus ATCC 200175</name>
    <dbReference type="NCBI Taxonomy" id="664439"/>
    <lineage>
        <taxon>Eukaryota</taxon>
        <taxon>Fungi</taxon>
        <taxon>Dikarya</taxon>
        <taxon>Basidiomycota</taxon>
        <taxon>Agaricomycotina</taxon>
        <taxon>Agaricomycetes</taxon>
        <taxon>Agaricomycetidae</taxon>
        <taxon>Boletales</taxon>
        <taxon>Paxilineae</taxon>
        <taxon>Paxillaceae</taxon>
        <taxon>Paxillus</taxon>
    </lineage>
</organism>
<keyword evidence="2" id="KW-1185">Reference proteome</keyword>
<dbReference type="Proteomes" id="UP000053647">
    <property type="component" value="Unassembled WGS sequence"/>
</dbReference>
<reference evidence="2" key="2">
    <citation type="submission" date="2015-01" db="EMBL/GenBank/DDBJ databases">
        <title>Evolutionary Origins and Diversification of the Mycorrhizal Mutualists.</title>
        <authorList>
            <consortium name="DOE Joint Genome Institute"/>
            <consortium name="Mycorrhizal Genomics Consortium"/>
            <person name="Kohler A."/>
            <person name="Kuo A."/>
            <person name="Nagy L.G."/>
            <person name="Floudas D."/>
            <person name="Copeland A."/>
            <person name="Barry K.W."/>
            <person name="Cichocki N."/>
            <person name="Veneault-Fourrey C."/>
            <person name="LaButti K."/>
            <person name="Lindquist E.A."/>
            <person name="Lipzen A."/>
            <person name="Lundell T."/>
            <person name="Morin E."/>
            <person name="Murat C."/>
            <person name="Riley R."/>
            <person name="Ohm R."/>
            <person name="Sun H."/>
            <person name="Tunlid A."/>
            <person name="Henrissat B."/>
            <person name="Grigoriev I.V."/>
            <person name="Hibbett D.S."/>
            <person name="Martin F."/>
        </authorList>
    </citation>
    <scope>NUCLEOTIDE SEQUENCE [LARGE SCALE GENOMIC DNA]</scope>
    <source>
        <strain evidence="2">ATCC 200175</strain>
    </source>
</reference>
<gene>
    <name evidence="1" type="ORF">PAXINDRAFT_17299</name>
</gene>
<accession>A0A0C9TFJ0</accession>
<dbReference type="HOGENOM" id="CLU_2886429_0_0_1"/>